<dbReference type="GO" id="GO:0001671">
    <property type="term" value="F:ATPase activator activity"/>
    <property type="evidence" value="ECO:0007669"/>
    <property type="project" value="InterPro"/>
</dbReference>
<dbReference type="InterPro" id="IPR009073">
    <property type="entry name" value="HscB_oligo_C"/>
</dbReference>
<comment type="caution">
    <text evidence="4">The sequence shown here is derived from an EMBL/GenBank/DDBJ whole genome shotgun (WGS) entry which is preliminary data.</text>
</comment>
<evidence type="ECO:0000313" key="4">
    <source>
        <dbReference type="EMBL" id="RWS08269.1"/>
    </source>
</evidence>
<comment type="similarity">
    <text evidence="1">Belongs to the HscB family.</text>
</comment>
<evidence type="ECO:0000259" key="3">
    <source>
        <dbReference type="PROSITE" id="PS50076"/>
    </source>
</evidence>
<sequence>MSAALRSHLSKAVRNALRPRIALSASAVARISQSTAQCWKCGRHSATGAVLCTHCRCIQRPPVGTSFFHLFQIEPSFDLNSQQLSLRFRQLQRELHPDRYASASQTEREFSAEYSSLVNKAYRSLLDPYERGLYLLSLRGREVKEDESDLHLGAEFLGEIMEFNEQIANRNVTQESLLELRKQNQAKIEKVISEISTAFQCNDFDNARLLLAKLKFYNNAADKIKDKLQ</sequence>
<evidence type="ECO:0000256" key="2">
    <source>
        <dbReference type="ARBA" id="ARBA00023186"/>
    </source>
</evidence>
<reference evidence="4 5" key="1">
    <citation type="journal article" date="2018" name="Gigascience">
        <title>Genomes of trombidid mites reveal novel predicted allergens and laterally-transferred genes associated with secondary metabolism.</title>
        <authorList>
            <person name="Dong X."/>
            <person name="Chaisiri K."/>
            <person name="Xia D."/>
            <person name="Armstrong S.D."/>
            <person name="Fang Y."/>
            <person name="Donnelly M.J."/>
            <person name="Kadowaki T."/>
            <person name="McGarry J.W."/>
            <person name="Darby A.C."/>
            <person name="Makepeace B.L."/>
        </authorList>
    </citation>
    <scope>NUCLEOTIDE SEQUENCE [LARGE SCALE GENOMIC DNA]</scope>
    <source>
        <strain evidence="4">UoL-WK</strain>
    </source>
</reference>
<dbReference type="GO" id="GO:0051087">
    <property type="term" value="F:protein-folding chaperone binding"/>
    <property type="evidence" value="ECO:0007669"/>
    <property type="project" value="InterPro"/>
</dbReference>
<dbReference type="PROSITE" id="PS50076">
    <property type="entry name" value="DNAJ_2"/>
    <property type="match status" value="1"/>
</dbReference>
<dbReference type="STRING" id="1965070.A0A443QZ23"/>
<dbReference type="InterPro" id="IPR001623">
    <property type="entry name" value="DnaJ_domain"/>
</dbReference>
<keyword evidence="5" id="KW-1185">Reference proteome</keyword>
<dbReference type="InterPro" id="IPR036869">
    <property type="entry name" value="J_dom_sf"/>
</dbReference>
<dbReference type="PANTHER" id="PTHR14021:SF15">
    <property type="entry name" value="IRON-SULFUR CLUSTER CO-CHAPERONE PROTEIN HSCB"/>
    <property type="match status" value="1"/>
</dbReference>
<dbReference type="CDD" id="cd06257">
    <property type="entry name" value="DnaJ"/>
    <property type="match status" value="1"/>
</dbReference>
<protein>
    <submittedName>
        <fullName evidence="4">Iron-sulfur cluster co-chaperone protein HscB: mitochondrial-like isoform X1</fullName>
    </submittedName>
</protein>
<dbReference type="PANTHER" id="PTHR14021">
    <property type="entry name" value="IRON-SULFUR CLUSTER CO-CHAPERONE PROTEIN HSCB"/>
    <property type="match status" value="1"/>
</dbReference>
<dbReference type="AlphaFoldDB" id="A0A443QZ23"/>
<dbReference type="GO" id="GO:0005739">
    <property type="term" value="C:mitochondrion"/>
    <property type="evidence" value="ECO:0007669"/>
    <property type="project" value="TreeGrafter"/>
</dbReference>
<feature type="domain" description="J" evidence="3">
    <location>
        <begin position="66"/>
        <end position="138"/>
    </location>
</feature>
<dbReference type="SMART" id="SM00271">
    <property type="entry name" value="DnaJ"/>
    <property type="match status" value="1"/>
</dbReference>
<dbReference type="OrthoDB" id="448954at2759"/>
<gene>
    <name evidence="4" type="ORF">B4U79_13924</name>
</gene>
<accession>A0A443QZ23</accession>
<dbReference type="Pfam" id="PF07743">
    <property type="entry name" value="HSCB_C"/>
    <property type="match status" value="1"/>
</dbReference>
<organism evidence="4 5">
    <name type="scientific">Dinothrombium tinctorium</name>
    <dbReference type="NCBI Taxonomy" id="1965070"/>
    <lineage>
        <taxon>Eukaryota</taxon>
        <taxon>Metazoa</taxon>
        <taxon>Ecdysozoa</taxon>
        <taxon>Arthropoda</taxon>
        <taxon>Chelicerata</taxon>
        <taxon>Arachnida</taxon>
        <taxon>Acari</taxon>
        <taxon>Acariformes</taxon>
        <taxon>Trombidiformes</taxon>
        <taxon>Prostigmata</taxon>
        <taxon>Anystina</taxon>
        <taxon>Parasitengona</taxon>
        <taxon>Trombidioidea</taxon>
        <taxon>Trombidiidae</taxon>
        <taxon>Dinothrombium</taxon>
    </lineage>
</organism>
<dbReference type="GO" id="GO:0044571">
    <property type="term" value="P:[2Fe-2S] cluster assembly"/>
    <property type="evidence" value="ECO:0007669"/>
    <property type="project" value="InterPro"/>
</dbReference>
<dbReference type="Gene3D" id="1.20.1280.20">
    <property type="entry name" value="HscB, C-terminal domain"/>
    <property type="match status" value="1"/>
</dbReference>
<dbReference type="GO" id="GO:0051259">
    <property type="term" value="P:protein complex oligomerization"/>
    <property type="evidence" value="ECO:0007669"/>
    <property type="project" value="InterPro"/>
</dbReference>
<dbReference type="Gene3D" id="1.10.287.110">
    <property type="entry name" value="DnaJ domain"/>
    <property type="match status" value="1"/>
</dbReference>
<proteinExistence type="inferred from homology"/>
<dbReference type="SUPFAM" id="SSF47144">
    <property type="entry name" value="HSC20 (HSCB), C-terminal oligomerisation domain"/>
    <property type="match status" value="1"/>
</dbReference>
<name>A0A443QZ23_9ACAR</name>
<dbReference type="InterPro" id="IPR036386">
    <property type="entry name" value="HscB_C_sf"/>
</dbReference>
<dbReference type="NCBIfam" id="TIGR00714">
    <property type="entry name" value="hscB"/>
    <property type="match status" value="1"/>
</dbReference>
<evidence type="ECO:0000313" key="5">
    <source>
        <dbReference type="Proteomes" id="UP000285301"/>
    </source>
</evidence>
<dbReference type="EMBL" id="NCKU01003054">
    <property type="protein sequence ID" value="RWS08269.1"/>
    <property type="molecule type" value="Genomic_DNA"/>
</dbReference>
<dbReference type="InterPro" id="IPR004640">
    <property type="entry name" value="HscB"/>
</dbReference>
<evidence type="ECO:0000256" key="1">
    <source>
        <dbReference type="ARBA" id="ARBA00010476"/>
    </source>
</evidence>
<dbReference type="SUPFAM" id="SSF46565">
    <property type="entry name" value="Chaperone J-domain"/>
    <property type="match status" value="1"/>
</dbReference>
<dbReference type="Proteomes" id="UP000285301">
    <property type="component" value="Unassembled WGS sequence"/>
</dbReference>
<keyword evidence="2" id="KW-0143">Chaperone</keyword>